<sequence length="76" mass="8830">MTTQTKFCYHCGAHHPVEEMRQIETKAGKRWRCIRSIQATQKTAEARDAFGRQVSAMNTAEARSHARRLNELRQDK</sequence>
<feature type="region of interest" description="Disordered" evidence="1">
    <location>
        <begin position="56"/>
        <end position="76"/>
    </location>
</feature>
<organism evidence="2 3">
    <name type="scientific">Sulfuritalea hydrogenivorans sk43H</name>
    <dbReference type="NCBI Taxonomy" id="1223802"/>
    <lineage>
        <taxon>Bacteria</taxon>
        <taxon>Pseudomonadati</taxon>
        <taxon>Pseudomonadota</taxon>
        <taxon>Betaproteobacteria</taxon>
        <taxon>Nitrosomonadales</taxon>
        <taxon>Sterolibacteriaceae</taxon>
        <taxon>Sulfuritalea</taxon>
    </lineage>
</organism>
<dbReference type="Proteomes" id="UP000031637">
    <property type="component" value="Chromosome"/>
</dbReference>
<dbReference type="OrthoDB" id="9181649at2"/>
<evidence type="ECO:0000313" key="3">
    <source>
        <dbReference type="Proteomes" id="UP000031637"/>
    </source>
</evidence>
<reference evidence="2 3" key="1">
    <citation type="journal article" date="2014" name="Syst. Appl. Microbiol.">
        <title>Complete genomes of freshwater sulfur oxidizers Sulfuricella denitrificans skB26 and Sulfuritalea hydrogenivorans sk43H: genetic insights into the sulfur oxidation pathway of betaproteobacteria.</title>
        <authorList>
            <person name="Watanabe T."/>
            <person name="Kojima H."/>
            <person name="Fukui M."/>
        </authorList>
    </citation>
    <scope>NUCLEOTIDE SEQUENCE [LARGE SCALE GENOMIC DNA]</scope>
    <source>
        <strain evidence="2">DSM22779</strain>
    </source>
</reference>
<dbReference type="AlphaFoldDB" id="W0SGX7"/>
<evidence type="ECO:0000313" key="2">
    <source>
        <dbReference type="EMBL" id="BAO30217.1"/>
    </source>
</evidence>
<accession>W0SGX7</accession>
<dbReference type="HOGENOM" id="CLU_2600241_0_0_4"/>
<feature type="compositionally biased region" description="Basic and acidic residues" evidence="1">
    <location>
        <begin position="62"/>
        <end position="76"/>
    </location>
</feature>
<name>W0SGX7_9PROT</name>
<dbReference type="EMBL" id="AP012547">
    <property type="protein sequence ID" value="BAO30217.1"/>
    <property type="molecule type" value="Genomic_DNA"/>
</dbReference>
<protein>
    <submittedName>
        <fullName evidence="2">Uncharacterized protein</fullName>
    </submittedName>
</protein>
<gene>
    <name evidence="2" type="ORF">SUTH_02430</name>
</gene>
<dbReference type="KEGG" id="shd:SUTH_02430"/>
<keyword evidence="3" id="KW-1185">Reference proteome</keyword>
<dbReference type="RefSeq" id="WP_041099560.1">
    <property type="nucleotide sequence ID" value="NZ_AP012547.1"/>
</dbReference>
<proteinExistence type="predicted"/>
<evidence type="ECO:0000256" key="1">
    <source>
        <dbReference type="SAM" id="MobiDB-lite"/>
    </source>
</evidence>